<evidence type="ECO:0000313" key="1">
    <source>
        <dbReference type="EMBL" id="MDV2468927.1"/>
    </source>
</evidence>
<name>A0ABU3WGF3_9GAMM</name>
<proteinExistence type="predicted"/>
<dbReference type="InterPro" id="IPR021352">
    <property type="entry name" value="DUF2971"/>
</dbReference>
<keyword evidence="2" id="KW-1185">Reference proteome</keyword>
<comment type="caution">
    <text evidence="1">The sequence shown here is derived from an EMBL/GenBank/DDBJ whole genome shotgun (WGS) entry which is preliminary data.</text>
</comment>
<dbReference type="EMBL" id="JASVDY010000002">
    <property type="protein sequence ID" value="MDV2468927.1"/>
    <property type="molecule type" value="Genomic_DNA"/>
</dbReference>
<reference evidence="1 2" key="1">
    <citation type="submission" date="2023-06" db="EMBL/GenBank/DDBJ databases">
        <title>Genomic Analysis of Acinetobacter Strains Recovered from South Australian Aquatic Samples provides Insights into the Circulation of Antibiotic Resistance determinants in the Environment.</title>
        <authorList>
            <person name="Tobin L."/>
            <person name="Jarocki V.M."/>
            <person name="Kenyon J."/>
            <person name="Drigo B."/>
            <person name="Donner E."/>
            <person name="Djordjevic S.P."/>
            <person name="Hamidian M."/>
        </authorList>
    </citation>
    <scope>NUCLEOTIDE SEQUENCE [LARGE SCALE GENOMIC DNA]</scope>
    <source>
        <strain evidence="1 2">SAAc652</strain>
    </source>
</reference>
<sequence>MNRVLYKFGPIRDEYFENRLVRITPRTALNDPYEFYPVEADLNRMRNTIPTMPVGKFNIHDSFLIDGHFNCMGVISFTESIDNFLMWSHYGDEHRGVAIEYDANHDFFKDARPVDYSEKRVKEIAFKETQGELVFCDDVFFKKSKDWIYENEWRIADSLITCDCLIKEVNIDGKSEKNYEWHPNRVDQYPWEKPGLYMKQIPSEAIRSITFGCRVSQDEMIRICNIINNKPEISHMKKYKIKLDLNEYKYIFEEISL</sequence>
<evidence type="ECO:0000313" key="2">
    <source>
        <dbReference type="Proteomes" id="UP001278188"/>
    </source>
</evidence>
<organism evidence="1 2">
    <name type="scientific">Acinetobacter chinensis</name>
    <dbReference type="NCBI Taxonomy" id="2004650"/>
    <lineage>
        <taxon>Bacteria</taxon>
        <taxon>Pseudomonadati</taxon>
        <taxon>Pseudomonadota</taxon>
        <taxon>Gammaproteobacteria</taxon>
        <taxon>Moraxellales</taxon>
        <taxon>Moraxellaceae</taxon>
        <taxon>Acinetobacter</taxon>
    </lineage>
</organism>
<protein>
    <submittedName>
        <fullName evidence="1">DUF2971 domain-containing protein</fullName>
    </submittedName>
</protein>
<dbReference type="Proteomes" id="UP001278188">
    <property type="component" value="Unassembled WGS sequence"/>
</dbReference>
<dbReference type="RefSeq" id="WP_317083350.1">
    <property type="nucleotide sequence ID" value="NZ_JASVDY010000002.1"/>
</dbReference>
<dbReference type="Pfam" id="PF11185">
    <property type="entry name" value="DUF2971"/>
    <property type="match status" value="1"/>
</dbReference>
<accession>A0ABU3WGF3</accession>
<gene>
    <name evidence="1" type="ORF">QR674_08010</name>
</gene>